<feature type="compositionally biased region" description="Basic and acidic residues" evidence="1">
    <location>
        <begin position="8"/>
        <end position="18"/>
    </location>
</feature>
<name>A0AAW0J3N0_MYOGA</name>
<dbReference type="Proteomes" id="UP001488838">
    <property type="component" value="Unassembled WGS sequence"/>
</dbReference>
<protein>
    <submittedName>
        <fullName evidence="2">Uncharacterized protein</fullName>
    </submittedName>
</protein>
<dbReference type="InterPro" id="IPR029000">
    <property type="entry name" value="Cyclophilin-like_dom_sf"/>
</dbReference>
<feature type="region of interest" description="Disordered" evidence="1">
    <location>
        <begin position="1"/>
        <end position="26"/>
    </location>
</feature>
<evidence type="ECO:0000313" key="2">
    <source>
        <dbReference type="EMBL" id="KAK7820911.1"/>
    </source>
</evidence>
<reference evidence="2 3" key="1">
    <citation type="journal article" date="2023" name="bioRxiv">
        <title>Conserved and derived expression patterns and positive selection on dental genes reveal complex evolutionary context of ever-growing rodent molars.</title>
        <authorList>
            <person name="Calamari Z.T."/>
            <person name="Song A."/>
            <person name="Cohen E."/>
            <person name="Akter M."/>
            <person name="Roy R.D."/>
            <person name="Hallikas O."/>
            <person name="Christensen M.M."/>
            <person name="Li P."/>
            <person name="Marangoni P."/>
            <person name="Jernvall J."/>
            <person name="Klein O.D."/>
        </authorList>
    </citation>
    <scope>NUCLEOTIDE SEQUENCE [LARGE SCALE GENOMIC DNA]</scope>
    <source>
        <strain evidence="2">V071</strain>
    </source>
</reference>
<organism evidence="2 3">
    <name type="scientific">Myodes glareolus</name>
    <name type="common">Bank vole</name>
    <name type="synonym">Clethrionomys glareolus</name>
    <dbReference type="NCBI Taxonomy" id="447135"/>
    <lineage>
        <taxon>Eukaryota</taxon>
        <taxon>Metazoa</taxon>
        <taxon>Chordata</taxon>
        <taxon>Craniata</taxon>
        <taxon>Vertebrata</taxon>
        <taxon>Euteleostomi</taxon>
        <taxon>Mammalia</taxon>
        <taxon>Eutheria</taxon>
        <taxon>Euarchontoglires</taxon>
        <taxon>Glires</taxon>
        <taxon>Rodentia</taxon>
        <taxon>Myomorpha</taxon>
        <taxon>Muroidea</taxon>
        <taxon>Cricetidae</taxon>
        <taxon>Arvicolinae</taxon>
        <taxon>Myodes</taxon>
    </lineage>
</organism>
<keyword evidence="3" id="KW-1185">Reference proteome</keyword>
<sequence>MRHNGACSKEKSDGEHFSLKNTNPDNFPITNSRWYTNGFQLFIYTVNTECLLGKRVVSGKVKKGMKIVRAKGRLGSFLAPYTSGRQLEHID</sequence>
<dbReference type="Gene3D" id="2.40.100.10">
    <property type="entry name" value="Cyclophilin-like"/>
    <property type="match status" value="1"/>
</dbReference>
<dbReference type="AlphaFoldDB" id="A0AAW0J3N0"/>
<accession>A0AAW0J3N0</accession>
<evidence type="ECO:0000313" key="3">
    <source>
        <dbReference type="Proteomes" id="UP001488838"/>
    </source>
</evidence>
<dbReference type="EMBL" id="JBBHLL010000068">
    <property type="protein sequence ID" value="KAK7820911.1"/>
    <property type="molecule type" value="Genomic_DNA"/>
</dbReference>
<gene>
    <name evidence="2" type="ORF">U0070_025969</name>
</gene>
<comment type="caution">
    <text evidence="2">The sequence shown here is derived from an EMBL/GenBank/DDBJ whole genome shotgun (WGS) entry which is preliminary data.</text>
</comment>
<proteinExistence type="predicted"/>
<dbReference type="SUPFAM" id="SSF50891">
    <property type="entry name" value="Cyclophilin-like"/>
    <property type="match status" value="1"/>
</dbReference>
<evidence type="ECO:0000256" key="1">
    <source>
        <dbReference type="SAM" id="MobiDB-lite"/>
    </source>
</evidence>